<dbReference type="InterPro" id="IPR001907">
    <property type="entry name" value="ClpP"/>
</dbReference>
<comment type="function">
    <text evidence="5">Cleaves peptides in various proteins in a process that requires ATP hydrolysis. Has a chymotrypsin-like activity. Plays a major role in the degradation of misfolded proteins.</text>
</comment>
<evidence type="ECO:0000313" key="8">
    <source>
        <dbReference type="EMBL" id="NYI70591.1"/>
    </source>
</evidence>
<feature type="active site" evidence="6">
    <location>
        <position position="100"/>
    </location>
</feature>
<dbReference type="HAMAP" id="MF_00444">
    <property type="entry name" value="ClpP"/>
    <property type="match status" value="1"/>
</dbReference>
<dbReference type="EMBL" id="JACBZS010000001">
    <property type="protein sequence ID" value="NYI70591.1"/>
    <property type="molecule type" value="Genomic_DNA"/>
</dbReference>
<comment type="catalytic activity">
    <reaction evidence="5 6">
        <text>Hydrolysis of proteins to small peptides in the presence of ATP and magnesium. alpha-casein is the usual test substrate. In the absence of ATP, only oligopeptides shorter than five residues are hydrolyzed (such as succinyl-Leu-Tyr-|-NHMec, and Leu-Tyr-Leu-|-Tyr-Trp, in which cleavage of the -Tyr-|-Leu- and -Tyr-|-Trp bonds also occurs).</text>
        <dbReference type="EC" id="3.4.21.92"/>
    </reaction>
</comment>
<dbReference type="GO" id="GO:0051117">
    <property type="term" value="F:ATPase binding"/>
    <property type="evidence" value="ECO:0007669"/>
    <property type="project" value="TreeGrafter"/>
</dbReference>
<dbReference type="InterPro" id="IPR023562">
    <property type="entry name" value="ClpP/TepA"/>
</dbReference>
<dbReference type="InterPro" id="IPR018215">
    <property type="entry name" value="ClpP_Ser_AS"/>
</dbReference>
<evidence type="ECO:0000256" key="4">
    <source>
        <dbReference type="ARBA" id="ARBA00022825"/>
    </source>
</evidence>
<dbReference type="PANTHER" id="PTHR10381">
    <property type="entry name" value="ATP-DEPENDENT CLP PROTEASE PROTEOLYTIC SUBUNIT"/>
    <property type="match status" value="1"/>
</dbReference>
<evidence type="ECO:0000313" key="9">
    <source>
        <dbReference type="Proteomes" id="UP000527616"/>
    </source>
</evidence>
<evidence type="ECO:0000256" key="3">
    <source>
        <dbReference type="ARBA" id="ARBA00022801"/>
    </source>
</evidence>
<comment type="caution">
    <text evidence="8">The sequence shown here is derived from an EMBL/GenBank/DDBJ whole genome shotgun (WGS) entry which is preliminary data.</text>
</comment>
<protein>
    <recommendedName>
        <fullName evidence="5 7">ATP-dependent Clp protease proteolytic subunit</fullName>
        <ecNumber evidence="5">3.4.21.92</ecNumber>
    </recommendedName>
    <alternativeName>
        <fullName evidence="5">Endopeptidase Clp</fullName>
    </alternativeName>
</protein>
<feature type="active site" evidence="5">
    <location>
        <position position="125"/>
    </location>
</feature>
<dbReference type="RefSeq" id="WP_179444533.1">
    <property type="nucleotide sequence ID" value="NZ_JACBZS010000001.1"/>
</dbReference>
<dbReference type="Pfam" id="PF00574">
    <property type="entry name" value="CLP_protease"/>
    <property type="match status" value="1"/>
</dbReference>
<sequence>MASYSIPYVVEQTSRGERTSDIYSRLLSDRIVYLGTEIDDGVANVIIAQLLHLQSVDSDAQINLYINSPGGSATAMFGIYDTIRFLRPAVATYCVGQAASAGAVIFAAGEPGRRLVLPHARILLHPPSMESQGTLPDLAVQAAEITRLRNLQDEVLAYHTGRSVPELQRDIQRDRVFTATEAVEYGLADEIVSLPAG</sequence>
<dbReference type="PRINTS" id="PR00127">
    <property type="entry name" value="CLPPROTEASEP"/>
</dbReference>
<dbReference type="CDD" id="cd07017">
    <property type="entry name" value="S14_ClpP_2"/>
    <property type="match status" value="1"/>
</dbReference>
<dbReference type="Gene3D" id="3.90.226.10">
    <property type="entry name" value="2-enoyl-CoA Hydratase, Chain A, domain 1"/>
    <property type="match status" value="1"/>
</dbReference>
<dbReference type="GO" id="GO:0006515">
    <property type="term" value="P:protein quality control for misfolded or incompletely synthesized proteins"/>
    <property type="evidence" value="ECO:0007669"/>
    <property type="project" value="TreeGrafter"/>
</dbReference>
<evidence type="ECO:0000256" key="2">
    <source>
        <dbReference type="ARBA" id="ARBA00022670"/>
    </source>
</evidence>
<comment type="subcellular location">
    <subcellularLocation>
        <location evidence="5">Cytoplasm</location>
    </subcellularLocation>
</comment>
<dbReference type="AlphaFoldDB" id="A0A7Z0D8B1"/>
<dbReference type="GO" id="GO:0004176">
    <property type="term" value="F:ATP-dependent peptidase activity"/>
    <property type="evidence" value="ECO:0007669"/>
    <property type="project" value="InterPro"/>
</dbReference>
<gene>
    <name evidence="5" type="primary">clpP</name>
    <name evidence="8" type="ORF">GGQ54_001151</name>
</gene>
<dbReference type="PANTHER" id="PTHR10381:SF26">
    <property type="entry name" value="ATP-DEPENDENT CLP PROTEASE PROTEOLYTIC SUBUNIT-LIKE-RELATED"/>
    <property type="match status" value="1"/>
</dbReference>
<keyword evidence="3 5" id="KW-0378">Hydrolase</keyword>
<dbReference type="FunFam" id="3.90.226.10:FF:000002">
    <property type="entry name" value="ATP-dependent Clp protease proteolytic subunit"/>
    <property type="match status" value="1"/>
</dbReference>
<keyword evidence="9" id="KW-1185">Reference proteome</keyword>
<evidence type="ECO:0000256" key="6">
    <source>
        <dbReference type="PROSITE-ProRule" id="PRU10085"/>
    </source>
</evidence>
<dbReference type="InterPro" id="IPR029045">
    <property type="entry name" value="ClpP/crotonase-like_dom_sf"/>
</dbReference>
<dbReference type="GO" id="GO:0009368">
    <property type="term" value="C:endopeptidase Clp complex"/>
    <property type="evidence" value="ECO:0007669"/>
    <property type="project" value="TreeGrafter"/>
</dbReference>
<evidence type="ECO:0000256" key="7">
    <source>
        <dbReference type="RuleBase" id="RU003567"/>
    </source>
</evidence>
<keyword evidence="2 5" id="KW-0645">Protease</keyword>
<dbReference type="NCBIfam" id="NF009205">
    <property type="entry name" value="PRK12553.1"/>
    <property type="match status" value="1"/>
</dbReference>
<evidence type="ECO:0000256" key="1">
    <source>
        <dbReference type="ARBA" id="ARBA00007039"/>
    </source>
</evidence>
<keyword evidence="4 5" id="KW-0720">Serine protease</keyword>
<keyword evidence="5" id="KW-0963">Cytoplasm</keyword>
<dbReference type="GO" id="GO:0004252">
    <property type="term" value="F:serine-type endopeptidase activity"/>
    <property type="evidence" value="ECO:0007669"/>
    <property type="project" value="UniProtKB-UniRule"/>
</dbReference>
<name>A0A7Z0D8B1_9ACTN</name>
<comment type="similarity">
    <text evidence="1 5 7">Belongs to the peptidase S14 family.</text>
</comment>
<dbReference type="EC" id="3.4.21.92" evidence="5"/>
<comment type="subunit">
    <text evidence="5">Fourteen ClpP subunits assemble into 2 heptameric rings which stack back to back to give a disk-like structure with a central cavity, resembling the structure of eukaryotic proteasomes.</text>
</comment>
<dbReference type="SUPFAM" id="SSF52096">
    <property type="entry name" value="ClpP/crotonase"/>
    <property type="match status" value="1"/>
</dbReference>
<evidence type="ECO:0000256" key="5">
    <source>
        <dbReference type="HAMAP-Rule" id="MF_00444"/>
    </source>
</evidence>
<organism evidence="8 9">
    <name type="scientific">Naumannella cuiyingiana</name>
    <dbReference type="NCBI Taxonomy" id="1347891"/>
    <lineage>
        <taxon>Bacteria</taxon>
        <taxon>Bacillati</taxon>
        <taxon>Actinomycetota</taxon>
        <taxon>Actinomycetes</taxon>
        <taxon>Propionibacteriales</taxon>
        <taxon>Propionibacteriaceae</taxon>
        <taxon>Naumannella</taxon>
    </lineage>
</organism>
<accession>A0A7Z0D8B1</accession>
<dbReference type="GO" id="GO:0005737">
    <property type="term" value="C:cytoplasm"/>
    <property type="evidence" value="ECO:0007669"/>
    <property type="project" value="UniProtKB-SubCell"/>
</dbReference>
<feature type="active site" description="Nucleophile" evidence="5">
    <location>
        <position position="100"/>
    </location>
</feature>
<dbReference type="PROSITE" id="PS00381">
    <property type="entry name" value="CLP_PROTEASE_SER"/>
    <property type="match status" value="1"/>
</dbReference>
<proteinExistence type="inferred from homology"/>
<reference evidence="8 9" key="1">
    <citation type="submission" date="2020-07" db="EMBL/GenBank/DDBJ databases">
        <title>Sequencing the genomes of 1000 actinobacteria strains.</title>
        <authorList>
            <person name="Klenk H.-P."/>
        </authorList>
    </citation>
    <scope>NUCLEOTIDE SEQUENCE [LARGE SCALE GENOMIC DNA]</scope>
    <source>
        <strain evidence="8 9">DSM 103164</strain>
    </source>
</reference>
<dbReference type="Proteomes" id="UP000527616">
    <property type="component" value="Unassembled WGS sequence"/>
</dbReference>